<feature type="chain" id="PRO_5002856197" evidence="8">
    <location>
        <begin position="26"/>
        <end position="640"/>
    </location>
</feature>
<dbReference type="InterPro" id="IPR051156">
    <property type="entry name" value="Mito/Outer_Membr_Metalloprot"/>
</dbReference>
<dbReference type="STRING" id="65393.PCC7424_2378"/>
<evidence type="ECO:0000256" key="6">
    <source>
        <dbReference type="ARBA" id="ARBA00023049"/>
    </source>
</evidence>
<dbReference type="GO" id="GO:0016020">
    <property type="term" value="C:membrane"/>
    <property type="evidence" value="ECO:0007669"/>
    <property type="project" value="TreeGrafter"/>
</dbReference>
<dbReference type="HOGENOM" id="CLU_023737_1_0_3"/>
<feature type="region of interest" description="Disordered" evidence="7">
    <location>
        <begin position="65"/>
        <end position="157"/>
    </location>
</feature>
<keyword evidence="5" id="KW-0862">Zinc</keyword>
<evidence type="ECO:0000313" key="10">
    <source>
        <dbReference type="EMBL" id="ACK70799.1"/>
    </source>
</evidence>
<dbReference type="EMBL" id="CP001291">
    <property type="protein sequence ID" value="ACK70799.1"/>
    <property type="molecule type" value="Genomic_DNA"/>
</dbReference>
<evidence type="ECO:0000256" key="4">
    <source>
        <dbReference type="ARBA" id="ARBA00022801"/>
    </source>
</evidence>
<dbReference type="AlphaFoldDB" id="B7KIW3"/>
<keyword evidence="8" id="KW-0732">Signal</keyword>
<dbReference type="PANTHER" id="PTHR22726">
    <property type="entry name" value="METALLOENDOPEPTIDASE OMA1"/>
    <property type="match status" value="1"/>
</dbReference>
<dbReference type="Pfam" id="PF01435">
    <property type="entry name" value="Peptidase_M48"/>
    <property type="match status" value="1"/>
</dbReference>
<feature type="compositionally biased region" description="Polar residues" evidence="7">
    <location>
        <begin position="66"/>
        <end position="88"/>
    </location>
</feature>
<dbReference type="InterPro" id="IPR001915">
    <property type="entry name" value="Peptidase_M48"/>
</dbReference>
<dbReference type="SUPFAM" id="SSF48452">
    <property type="entry name" value="TPR-like"/>
    <property type="match status" value="1"/>
</dbReference>
<organism evidence="10 11">
    <name type="scientific">Gloeothece citriformis (strain PCC 7424)</name>
    <name type="common">Cyanothece sp. (strain PCC 7424)</name>
    <dbReference type="NCBI Taxonomy" id="65393"/>
    <lineage>
        <taxon>Bacteria</taxon>
        <taxon>Bacillati</taxon>
        <taxon>Cyanobacteriota</taxon>
        <taxon>Cyanophyceae</taxon>
        <taxon>Oscillatoriophycideae</taxon>
        <taxon>Chroococcales</taxon>
        <taxon>Aphanothecaceae</taxon>
        <taxon>Gloeothece</taxon>
        <taxon>Gloeothece citriformis</taxon>
    </lineage>
</organism>
<feature type="compositionally biased region" description="Basic and acidic residues" evidence="7">
    <location>
        <begin position="114"/>
        <end position="123"/>
    </location>
</feature>
<dbReference type="RefSeq" id="WP_015954403.1">
    <property type="nucleotide sequence ID" value="NC_011729.1"/>
</dbReference>
<dbReference type="GO" id="GO:0051603">
    <property type="term" value="P:proteolysis involved in protein catabolic process"/>
    <property type="evidence" value="ECO:0007669"/>
    <property type="project" value="TreeGrafter"/>
</dbReference>
<feature type="region of interest" description="Disordered" evidence="7">
    <location>
        <begin position="608"/>
        <end position="640"/>
    </location>
</feature>
<name>B7KIW3_GLOC7</name>
<evidence type="ECO:0000259" key="9">
    <source>
        <dbReference type="Pfam" id="PF01435"/>
    </source>
</evidence>
<evidence type="ECO:0000256" key="3">
    <source>
        <dbReference type="ARBA" id="ARBA00022723"/>
    </source>
</evidence>
<comment type="cofactor">
    <cofactor evidence="1">
        <name>Zn(2+)</name>
        <dbReference type="ChEBI" id="CHEBI:29105"/>
    </cofactor>
</comment>
<protein>
    <submittedName>
        <fullName evidence="10">Peptidase M48 Ste24p</fullName>
    </submittedName>
</protein>
<gene>
    <name evidence="10" type="ordered locus">PCC7424_2378</name>
</gene>
<accession>B7KIW3</accession>
<evidence type="ECO:0000256" key="7">
    <source>
        <dbReference type="SAM" id="MobiDB-lite"/>
    </source>
</evidence>
<evidence type="ECO:0000256" key="2">
    <source>
        <dbReference type="ARBA" id="ARBA00022670"/>
    </source>
</evidence>
<keyword evidence="3" id="KW-0479">Metal-binding</keyword>
<dbReference type="GO" id="GO:0004222">
    <property type="term" value="F:metalloendopeptidase activity"/>
    <property type="evidence" value="ECO:0007669"/>
    <property type="project" value="InterPro"/>
</dbReference>
<reference evidence="11" key="1">
    <citation type="journal article" date="2011" name="MBio">
        <title>Novel metabolic attributes of the genus Cyanothece, comprising a group of unicellular nitrogen-fixing Cyanobacteria.</title>
        <authorList>
            <person name="Bandyopadhyay A."/>
            <person name="Elvitigala T."/>
            <person name="Welsh E."/>
            <person name="Stockel J."/>
            <person name="Liberton M."/>
            <person name="Min H."/>
            <person name="Sherman L.A."/>
            <person name="Pakrasi H.B."/>
        </authorList>
    </citation>
    <scope>NUCLEOTIDE SEQUENCE [LARGE SCALE GENOMIC DNA]</scope>
    <source>
        <strain evidence="11">PCC 7424</strain>
    </source>
</reference>
<dbReference type="InterPro" id="IPR011990">
    <property type="entry name" value="TPR-like_helical_dom_sf"/>
</dbReference>
<dbReference type="CDD" id="cd07333">
    <property type="entry name" value="M48C_bepA_like"/>
    <property type="match status" value="1"/>
</dbReference>
<evidence type="ECO:0000313" key="11">
    <source>
        <dbReference type="Proteomes" id="UP000002384"/>
    </source>
</evidence>
<feature type="compositionally biased region" description="Polar residues" evidence="7">
    <location>
        <begin position="628"/>
        <end position="640"/>
    </location>
</feature>
<dbReference type="eggNOG" id="COG4783">
    <property type="taxonomic scope" value="Bacteria"/>
</dbReference>
<dbReference type="OrthoDB" id="9810445at2"/>
<dbReference type="KEGG" id="cyc:PCC7424_2378"/>
<keyword evidence="4" id="KW-0378">Hydrolase</keyword>
<sequence length="640" mass="72304">MKLIWKTSFITLCSLIAGFNLSALAETENSLNSPGFYPQNSLDLALISPNFETNRVITQPILANTPVESQPTPENNHSSQTEETPSQETVDECLQPLDTPPAAIATDQPSLEDNTVKEKRQENTDNSADSLNAEIESETEQQPSKNPEEEQISVSFVPNPTPEEIVLYQQMAQADRYYRCGQSLVAQQMYRELKKPFEAEIKYQRELIPEAIYEPQYLQPGGAVYWRLYQEALDQKHLESKMIAPLKLLTEQHPEFIPGHIEYAKVLREYGKEKEALEALEYGVTLYPNQAPLVMAKIEADQAEKRWLDASLTARRFALFNPDHFRAQEFTQLADENLQRYKNNLRSKLTWNAVGNAVLGGLGYAFMGNILGPLSAIETTAILIQGEEAIGESSAKYFQKRLKLVEDEEVVSYVREMGEKIAGVAGRSEFDYEFFVIMDENLNAFALPGGKIFINAGAILKTNSEAELAGLIAHELSHTVLSHSFQLMTSGNLLANVTQFVPYLGSSAGDLIVLNYSRDMEREADIFGTRLLAASGYAADGVRNLMIILEKEDNASPPAWLSTHPDTSDRVKYVEKMIVQERLNRYTYEGVERHWKIRNRVGQLLDEYRKEKEEKEENKGKDPDPNQEPETNTPLNQELF</sequence>
<evidence type="ECO:0000256" key="5">
    <source>
        <dbReference type="ARBA" id="ARBA00022833"/>
    </source>
</evidence>
<evidence type="ECO:0000256" key="1">
    <source>
        <dbReference type="ARBA" id="ARBA00001947"/>
    </source>
</evidence>
<dbReference type="Proteomes" id="UP000002384">
    <property type="component" value="Chromosome"/>
</dbReference>
<feature type="domain" description="Peptidase M48" evidence="9">
    <location>
        <begin position="413"/>
        <end position="577"/>
    </location>
</feature>
<evidence type="ECO:0000256" key="8">
    <source>
        <dbReference type="SAM" id="SignalP"/>
    </source>
</evidence>
<keyword evidence="2" id="KW-0645">Protease</keyword>
<dbReference type="GO" id="GO:0046872">
    <property type="term" value="F:metal ion binding"/>
    <property type="evidence" value="ECO:0007669"/>
    <property type="project" value="UniProtKB-KW"/>
</dbReference>
<keyword evidence="6" id="KW-0482">Metalloprotease</keyword>
<proteinExistence type="predicted"/>
<feature type="signal peptide" evidence="8">
    <location>
        <begin position="1"/>
        <end position="25"/>
    </location>
</feature>
<feature type="compositionally biased region" description="Basic and acidic residues" evidence="7">
    <location>
        <begin position="608"/>
        <end position="624"/>
    </location>
</feature>
<keyword evidence="11" id="KW-1185">Reference proteome</keyword>
<dbReference type="Gene3D" id="3.30.2010.10">
    <property type="entry name" value="Metalloproteases ('zincins'), catalytic domain"/>
    <property type="match status" value="1"/>
</dbReference>
<dbReference type="PANTHER" id="PTHR22726:SF1">
    <property type="entry name" value="METALLOENDOPEPTIDASE OMA1, MITOCHONDRIAL"/>
    <property type="match status" value="1"/>
</dbReference>